<dbReference type="SUPFAM" id="SSF56300">
    <property type="entry name" value="Metallo-dependent phosphatases"/>
    <property type="match status" value="1"/>
</dbReference>
<evidence type="ECO:0000313" key="1">
    <source>
        <dbReference type="EMBL" id="EJB06007.1"/>
    </source>
</evidence>
<dbReference type="Gene3D" id="3.60.21.10">
    <property type="match status" value="1"/>
</dbReference>
<dbReference type="HOGENOM" id="CLU_1957798_0_0_5"/>
<reference evidence="1 2" key="1">
    <citation type="submission" date="2012-02" db="EMBL/GenBank/DDBJ databases">
        <title>Improved High-Quality Draft Sequence of Rhizobium leguminosarum bv. trifolii WSM597.</title>
        <authorList>
            <consortium name="US DOE Joint Genome Institute"/>
            <person name="Lucas S."/>
            <person name="Han J."/>
            <person name="Lapidus A."/>
            <person name="Cheng J.-F."/>
            <person name="Goodwin L."/>
            <person name="Pitluck S."/>
            <person name="Peters L."/>
            <person name="Ovchinnikova G."/>
            <person name="Held B."/>
            <person name="Detter J.C."/>
            <person name="Han C."/>
            <person name="Tapia R."/>
            <person name="Land M."/>
            <person name="Hauser L."/>
            <person name="Kyrpides N."/>
            <person name="Ivanova N."/>
            <person name="Pagani I."/>
            <person name="Brau L."/>
            <person name="Yates R."/>
            <person name="O'Hara G."/>
            <person name="Rui T."/>
            <person name="Howieson J."/>
            <person name="Reeve W."/>
            <person name="Woyke T."/>
        </authorList>
    </citation>
    <scope>NUCLEOTIDE SEQUENCE [LARGE SCALE GENOMIC DNA]</scope>
    <source>
        <strain evidence="1 2">WSM597</strain>
    </source>
</reference>
<dbReference type="AlphaFoldDB" id="I9NH19"/>
<dbReference type="InterPro" id="IPR029052">
    <property type="entry name" value="Metallo-depent_PP-like"/>
</dbReference>
<gene>
    <name evidence="1" type="ORF">Rleg9DRAFT_4907</name>
</gene>
<organism evidence="1 2">
    <name type="scientific">Rhizobium leguminosarum bv. trifolii WSM597</name>
    <dbReference type="NCBI Taxonomy" id="754764"/>
    <lineage>
        <taxon>Bacteria</taxon>
        <taxon>Pseudomonadati</taxon>
        <taxon>Pseudomonadota</taxon>
        <taxon>Alphaproteobacteria</taxon>
        <taxon>Hyphomicrobiales</taxon>
        <taxon>Rhizobiaceae</taxon>
        <taxon>Rhizobium/Agrobacterium group</taxon>
        <taxon>Rhizobium</taxon>
    </lineage>
</organism>
<dbReference type="EMBL" id="JH719381">
    <property type="protein sequence ID" value="EJB06007.1"/>
    <property type="molecule type" value="Genomic_DNA"/>
</dbReference>
<name>I9NH19_RHILT</name>
<protein>
    <recommendedName>
        <fullName evidence="3">Phosphoesterase or phosphohydrolase</fullName>
    </recommendedName>
</protein>
<proteinExistence type="predicted"/>
<sequence length="128" mass="14759">MPRLGDRYARRADDCAELLARLNGRKHLIVGNNDPTTTTSSPGWESVQHYAELRHEGRHLILCHYAFRTWNQMGKKSINLHGHSHGRLKPLLRQYDVGVDGQELRPVTLELVLSRKRVVTNRDDILDE</sequence>
<evidence type="ECO:0008006" key="3">
    <source>
        <dbReference type="Google" id="ProtNLM"/>
    </source>
</evidence>
<dbReference type="Proteomes" id="UP000005092">
    <property type="component" value="Unassembled WGS sequence"/>
</dbReference>
<evidence type="ECO:0000313" key="2">
    <source>
        <dbReference type="Proteomes" id="UP000005092"/>
    </source>
</evidence>
<accession>I9NH19</accession>